<protein>
    <submittedName>
        <fullName evidence="2">Uncharacterized protein</fullName>
    </submittedName>
</protein>
<name>A0A3E2H887_SCYLI</name>
<evidence type="ECO:0000313" key="3">
    <source>
        <dbReference type="Proteomes" id="UP000258309"/>
    </source>
</evidence>
<organism evidence="2 3">
    <name type="scientific">Scytalidium lignicola</name>
    <name type="common">Hyphomycete</name>
    <dbReference type="NCBI Taxonomy" id="5539"/>
    <lineage>
        <taxon>Eukaryota</taxon>
        <taxon>Fungi</taxon>
        <taxon>Dikarya</taxon>
        <taxon>Ascomycota</taxon>
        <taxon>Pezizomycotina</taxon>
        <taxon>Leotiomycetes</taxon>
        <taxon>Leotiomycetes incertae sedis</taxon>
        <taxon>Scytalidium</taxon>
    </lineage>
</organism>
<feature type="non-terminal residue" evidence="2">
    <location>
        <position position="68"/>
    </location>
</feature>
<gene>
    <name evidence="2" type="ORF">B7463_g6917</name>
</gene>
<dbReference type="OrthoDB" id="10620506at2759"/>
<comment type="caution">
    <text evidence="2">The sequence shown here is derived from an EMBL/GenBank/DDBJ whole genome shotgun (WGS) entry which is preliminary data.</text>
</comment>
<keyword evidence="3" id="KW-1185">Reference proteome</keyword>
<dbReference type="AlphaFoldDB" id="A0A3E2H887"/>
<feature type="compositionally biased region" description="Polar residues" evidence="1">
    <location>
        <begin position="12"/>
        <end position="27"/>
    </location>
</feature>
<dbReference type="Proteomes" id="UP000258309">
    <property type="component" value="Unassembled WGS sequence"/>
</dbReference>
<evidence type="ECO:0000313" key="2">
    <source>
        <dbReference type="EMBL" id="RFU29392.1"/>
    </source>
</evidence>
<reference evidence="2 3" key="1">
    <citation type="submission" date="2018-05" db="EMBL/GenBank/DDBJ databases">
        <title>Draft genome sequence of Scytalidium lignicola DSM 105466, a ubiquitous saprotrophic fungus.</title>
        <authorList>
            <person name="Buettner E."/>
            <person name="Gebauer A.M."/>
            <person name="Hofrichter M."/>
            <person name="Liers C."/>
            <person name="Kellner H."/>
        </authorList>
    </citation>
    <scope>NUCLEOTIDE SEQUENCE [LARGE SCALE GENOMIC DNA]</scope>
    <source>
        <strain evidence="2 3">DSM 105466</strain>
    </source>
</reference>
<sequence>MFSDHLDGPTIRRNSQYPPAPSLSTEPLTPEYASRQQQPLGGLQTDLPTGGATSGEPSTVENLPISYK</sequence>
<accession>A0A3E2H887</accession>
<dbReference type="EMBL" id="NCSJ02000129">
    <property type="protein sequence ID" value="RFU29392.1"/>
    <property type="molecule type" value="Genomic_DNA"/>
</dbReference>
<feature type="non-terminal residue" evidence="2">
    <location>
        <position position="1"/>
    </location>
</feature>
<proteinExistence type="predicted"/>
<evidence type="ECO:0000256" key="1">
    <source>
        <dbReference type="SAM" id="MobiDB-lite"/>
    </source>
</evidence>
<feature type="region of interest" description="Disordered" evidence="1">
    <location>
        <begin position="1"/>
        <end position="68"/>
    </location>
</feature>